<dbReference type="RefSeq" id="WP_345360504.1">
    <property type="nucleotide sequence ID" value="NZ_BAABII010000004.1"/>
</dbReference>
<name>A0ABV4CI71_9PSEU</name>
<accession>A0ABV4CI71</accession>
<evidence type="ECO:0000313" key="3">
    <source>
        <dbReference type="Proteomes" id="UP001564626"/>
    </source>
</evidence>
<sequence>MTGLALGRWTARRPFGGLLLAALLAAPLVTACTTEVADGERLTAGIERLRAEGGERLLKALVPGDWDTAHVVLGPATSEAIDEQVGHRTGLGDFLTERAELLVLTRDGELERAVRLSTRGLPEGSYRATVRLRAPGGPDSELDLIGG</sequence>
<keyword evidence="1" id="KW-0732">Signal</keyword>
<proteinExistence type="predicted"/>
<organism evidence="2 3">
    <name type="scientific">Saccharopolyspora cebuensis</name>
    <dbReference type="NCBI Taxonomy" id="418759"/>
    <lineage>
        <taxon>Bacteria</taxon>
        <taxon>Bacillati</taxon>
        <taxon>Actinomycetota</taxon>
        <taxon>Actinomycetes</taxon>
        <taxon>Pseudonocardiales</taxon>
        <taxon>Pseudonocardiaceae</taxon>
        <taxon>Saccharopolyspora</taxon>
    </lineage>
</organism>
<evidence type="ECO:0000313" key="2">
    <source>
        <dbReference type="EMBL" id="MEY8040731.1"/>
    </source>
</evidence>
<reference evidence="2 3" key="1">
    <citation type="submission" date="2024-08" db="EMBL/GenBank/DDBJ databases">
        <title>Genome mining of Saccharopolyspora cebuensis PGLac3 from Nigerian medicinal plant.</title>
        <authorList>
            <person name="Ezeobiora C.E."/>
            <person name="Igbokwe N.H."/>
            <person name="Amin D.H."/>
            <person name="Mendie U.E."/>
        </authorList>
    </citation>
    <scope>NUCLEOTIDE SEQUENCE [LARGE SCALE GENOMIC DNA]</scope>
    <source>
        <strain evidence="2 3">PGLac3</strain>
    </source>
</reference>
<feature type="chain" id="PRO_5046908531" evidence="1">
    <location>
        <begin position="32"/>
        <end position="147"/>
    </location>
</feature>
<gene>
    <name evidence="2" type="ORF">AB8O55_15090</name>
</gene>
<protein>
    <submittedName>
        <fullName evidence="2">Uncharacterized protein</fullName>
    </submittedName>
</protein>
<keyword evidence="3" id="KW-1185">Reference proteome</keyword>
<comment type="caution">
    <text evidence="2">The sequence shown here is derived from an EMBL/GenBank/DDBJ whole genome shotgun (WGS) entry which is preliminary data.</text>
</comment>
<feature type="signal peptide" evidence="1">
    <location>
        <begin position="1"/>
        <end position="31"/>
    </location>
</feature>
<dbReference type="Proteomes" id="UP001564626">
    <property type="component" value="Unassembled WGS sequence"/>
</dbReference>
<dbReference type="EMBL" id="JBGEHV010000025">
    <property type="protein sequence ID" value="MEY8040731.1"/>
    <property type="molecule type" value="Genomic_DNA"/>
</dbReference>
<evidence type="ECO:0000256" key="1">
    <source>
        <dbReference type="SAM" id="SignalP"/>
    </source>
</evidence>